<dbReference type="RefSeq" id="WP_048732685.1">
    <property type="nucleotide sequence ID" value="NZ_JASOOY020000011.1"/>
</dbReference>
<reference evidence="1" key="1">
    <citation type="submission" date="2023-05" db="EMBL/GenBank/DDBJ databases">
        <authorList>
            <person name="Du J."/>
        </authorList>
    </citation>
    <scope>NUCLEOTIDE SEQUENCE</scope>
    <source>
        <strain evidence="1">UMB1064</strain>
    </source>
</reference>
<organism evidence="1 2">
    <name type="scientific">Corynebacterium amycolatum</name>
    <dbReference type="NCBI Taxonomy" id="43765"/>
    <lineage>
        <taxon>Bacteria</taxon>
        <taxon>Bacillati</taxon>
        <taxon>Actinomycetota</taxon>
        <taxon>Actinomycetes</taxon>
        <taxon>Mycobacteriales</taxon>
        <taxon>Corynebacteriaceae</taxon>
        <taxon>Corynebacterium</taxon>
    </lineage>
</organism>
<dbReference type="AlphaFoldDB" id="A0AAW9SSR5"/>
<dbReference type="EMBL" id="JASOOY020000011">
    <property type="protein sequence ID" value="MEO3716712.1"/>
    <property type="molecule type" value="Genomic_DNA"/>
</dbReference>
<dbReference type="Proteomes" id="UP001223646">
    <property type="component" value="Unassembled WGS sequence"/>
</dbReference>
<protein>
    <submittedName>
        <fullName evidence="1">Uncharacterized protein</fullName>
    </submittedName>
</protein>
<name>A0AAW9SSR5_CORAY</name>
<reference evidence="1" key="2">
    <citation type="submission" date="2024-05" db="EMBL/GenBank/DDBJ databases">
        <authorList>
            <person name="Wolfe A."/>
        </authorList>
    </citation>
    <scope>NUCLEOTIDE SEQUENCE</scope>
    <source>
        <strain evidence="1">UMB1064</strain>
    </source>
</reference>
<proteinExistence type="predicted"/>
<evidence type="ECO:0000313" key="2">
    <source>
        <dbReference type="Proteomes" id="UP001223646"/>
    </source>
</evidence>
<evidence type="ECO:0000313" key="1">
    <source>
        <dbReference type="EMBL" id="MEO3716712.1"/>
    </source>
</evidence>
<sequence length="138" mass="15480">MDRVATIADGVVYDENKKTLSDGWSCQDGVFSAFWITSPQGRGWQVKARFFSTNALVMTNSDEGESFVLNREGRGIRTVFDIERPGYELARIVREDSLGRGVFGVYAQKGDFRGSFEDWLIAAALATWSVDGPRQMRI</sequence>
<accession>A0AAW9SSR5</accession>
<comment type="caution">
    <text evidence="1">The sequence shown here is derived from an EMBL/GenBank/DDBJ whole genome shotgun (WGS) entry which is preliminary data.</text>
</comment>
<gene>
    <name evidence="1" type="ORF">QP460_003795</name>
</gene>